<dbReference type="InterPro" id="IPR001789">
    <property type="entry name" value="Sig_transdc_resp-reg_receiver"/>
</dbReference>
<evidence type="ECO:0000256" key="8">
    <source>
        <dbReference type="PROSITE-ProRule" id="PRU00169"/>
    </source>
</evidence>
<dbReference type="GO" id="GO:0006355">
    <property type="term" value="P:regulation of DNA-templated transcription"/>
    <property type="evidence" value="ECO:0007669"/>
    <property type="project" value="InterPro"/>
</dbReference>
<dbReference type="EMBL" id="FPIP01000008">
    <property type="protein sequence ID" value="SFW45768.1"/>
    <property type="molecule type" value="Genomic_DNA"/>
</dbReference>
<dbReference type="Gene3D" id="3.40.50.2300">
    <property type="match status" value="1"/>
</dbReference>
<dbReference type="PANTHER" id="PTHR48111">
    <property type="entry name" value="REGULATOR OF RPOS"/>
    <property type="match status" value="1"/>
</dbReference>
<dbReference type="SUPFAM" id="SSF52172">
    <property type="entry name" value="CheY-like"/>
    <property type="match status" value="1"/>
</dbReference>
<keyword evidence="6" id="KW-0804">Transcription</keyword>
<sequence length="229" mass="25886">MKKILTAEDDKEINRLICEYLSSQGYEMLSALNGLDAVRIVRENTDLSLLILDLMLPFQSGDMVLQKIREFSDIPVIVVSAKSETSSKIDLIRMGADDYITKPFDLDELLVRVEAVLRRYNRNSDKQSVSRILTFKNLTIDVTAGTAEVCGKTLSLTSKEFAILELMLGNPTKLWSKANIFQSVWGEDYLSDDNTVKVHMSNIRSKLKSLDSGSEYIETVWGMGYRLIN</sequence>
<evidence type="ECO:0000313" key="12">
    <source>
        <dbReference type="EMBL" id="SFW45768.1"/>
    </source>
</evidence>
<feature type="domain" description="Response regulatory" evidence="10">
    <location>
        <begin position="3"/>
        <end position="117"/>
    </location>
</feature>
<dbReference type="GO" id="GO:0032993">
    <property type="term" value="C:protein-DNA complex"/>
    <property type="evidence" value="ECO:0007669"/>
    <property type="project" value="TreeGrafter"/>
</dbReference>
<keyword evidence="4" id="KW-0805">Transcription regulation</keyword>
<feature type="domain" description="OmpR/PhoB-type" evidence="11">
    <location>
        <begin position="130"/>
        <end position="229"/>
    </location>
</feature>
<reference evidence="13" key="1">
    <citation type="submission" date="2016-11" db="EMBL/GenBank/DDBJ databases">
        <authorList>
            <person name="Varghese N."/>
            <person name="Submissions S."/>
        </authorList>
    </citation>
    <scope>NUCLEOTIDE SEQUENCE [LARGE SCALE GENOMIC DNA]</scope>
    <source>
        <strain evidence="13">YL228</strain>
    </source>
</reference>
<evidence type="ECO:0000313" key="13">
    <source>
        <dbReference type="Proteomes" id="UP000183461"/>
    </source>
</evidence>
<keyword evidence="3" id="KW-0902">Two-component regulatory system</keyword>
<dbReference type="CDD" id="cd00383">
    <property type="entry name" value="trans_reg_C"/>
    <property type="match status" value="1"/>
</dbReference>
<dbReference type="SUPFAM" id="SSF46894">
    <property type="entry name" value="C-terminal effector domain of the bipartite response regulators"/>
    <property type="match status" value="1"/>
</dbReference>
<evidence type="ECO:0000256" key="1">
    <source>
        <dbReference type="ARBA" id="ARBA00018672"/>
    </source>
</evidence>
<dbReference type="RefSeq" id="WP_072300893.1">
    <property type="nucleotide sequence ID" value="NZ_FPIP01000008.1"/>
</dbReference>
<evidence type="ECO:0000256" key="6">
    <source>
        <dbReference type="ARBA" id="ARBA00023163"/>
    </source>
</evidence>
<feature type="modified residue" description="4-aspartylphosphate" evidence="8">
    <location>
        <position position="53"/>
    </location>
</feature>
<dbReference type="InterPro" id="IPR016032">
    <property type="entry name" value="Sig_transdc_resp-reg_C-effctor"/>
</dbReference>
<dbReference type="PANTHER" id="PTHR48111:SF2">
    <property type="entry name" value="RESPONSE REGULATOR SAER"/>
    <property type="match status" value="1"/>
</dbReference>
<dbReference type="InterPro" id="IPR039420">
    <property type="entry name" value="WalR-like"/>
</dbReference>
<evidence type="ECO:0000256" key="4">
    <source>
        <dbReference type="ARBA" id="ARBA00023015"/>
    </source>
</evidence>
<dbReference type="PROSITE" id="PS51755">
    <property type="entry name" value="OMPR_PHOB"/>
    <property type="match status" value="1"/>
</dbReference>
<evidence type="ECO:0000259" key="10">
    <source>
        <dbReference type="PROSITE" id="PS50110"/>
    </source>
</evidence>
<dbReference type="PROSITE" id="PS50110">
    <property type="entry name" value="RESPONSE_REGULATORY"/>
    <property type="match status" value="1"/>
</dbReference>
<dbReference type="Pfam" id="PF00072">
    <property type="entry name" value="Response_reg"/>
    <property type="match status" value="1"/>
</dbReference>
<evidence type="ECO:0000256" key="9">
    <source>
        <dbReference type="PROSITE-ProRule" id="PRU01091"/>
    </source>
</evidence>
<dbReference type="SMART" id="SM00862">
    <property type="entry name" value="Trans_reg_C"/>
    <property type="match status" value="1"/>
</dbReference>
<dbReference type="InterPro" id="IPR036388">
    <property type="entry name" value="WH-like_DNA-bd_sf"/>
</dbReference>
<protein>
    <recommendedName>
        <fullName evidence="1">Stage 0 sporulation protein A homolog</fullName>
    </recommendedName>
</protein>
<evidence type="ECO:0000259" key="11">
    <source>
        <dbReference type="PROSITE" id="PS51755"/>
    </source>
</evidence>
<evidence type="ECO:0000256" key="2">
    <source>
        <dbReference type="ARBA" id="ARBA00022553"/>
    </source>
</evidence>
<accession>A0A1K1PDC3</accession>
<dbReference type="GO" id="GO:0000156">
    <property type="term" value="F:phosphorelay response regulator activity"/>
    <property type="evidence" value="ECO:0007669"/>
    <property type="project" value="TreeGrafter"/>
</dbReference>
<dbReference type="AlphaFoldDB" id="A0A1K1PDC3"/>
<dbReference type="Gene3D" id="6.10.250.690">
    <property type="match status" value="1"/>
</dbReference>
<gene>
    <name evidence="12" type="ORF">SAMN02910280_2692</name>
</gene>
<name>A0A1K1PDC3_RUMFL</name>
<dbReference type="Pfam" id="PF00486">
    <property type="entry name" value="Trans_reg_C"/>
    <property type="match status" value="1"/>
</dbReference>
<dbReference type="InterPro" id="IPR011006">
    <property type="entry name" value="CheY-like_superfamily"/>
</dbReference>
<dbReference type="FunFam" id="1.10.10.10:FF:000018">
    <property type="entry name" value="DNA-binding response regulator ResD"/>
    <property type="match status" value="1"/>
</dbReference>
<keyword evidence="5 9" id="KW-0238">DNA-binding</keyword>
<dbReference type="InterPro" id="IPR001867">
    <property type="entry name" value="OmpR/PhoB-type_DNA-bd"/>
</dbReference>
<dbReference type="Proteomes" id="UP000183461">
    <property type="component" value="Unassembled WGS sequence"/>
</dbReference>
<dbReference type="SMART" id="SM00448">
    <property type="entry name" value="REC"/>
    <property type="match status" value="1"/>
</dbReference>
<organism evidence="12 13">
    <name type="scientific">Ruminococcus flavefaciens</name>
    <dbReference type="NCBI Taxonomy" id="1265"/>
    <lineage>
        <taxon>Bacteria</taxon>
        <taxon>Bacillati</taxon>
        <taxon>Bacillota</taxon>
        <taxon>Clostridia</taxon>
        <taxon>Eubacteriales</taxon>
        <taxon>Oscillospiraceae</taxon>
        <taxon>Ruminococcus</taxon>
    </lineage>
</organism>
<dbReference type="CDD" id="cd17574">
    <property type="entry name" value="REC_OmpR"/>
    <property type="match status" value="1"/>
</dbReference>
<keyword evidence="2 8" id="KW-0597">Phosphoprotein</keyword>
<dbReference type="GO" id="GO:0005829">
    <property type="term" value="C:cytosol"/>
    <property type="evidence" value="ECO:0007669"/>
    <property type="project" value="TreeGrafter"/>
</dbReference>
<feature type="DNA-binding region" description="OmpR/PhoB-type" evidence="9">
    <location>
        <begin position="130"/>
        <end position="229"/>
    </location>
</feature>
<comment type="function">
    <text evidence="7">May play the central regulatory role in sporulation. It may be an element of the effector pathway responsible for the activation of sporulation genes in response to nutritional stress. Spo0A may act in concert with spo0H (a sigma factor) to control the expression of some genes that are critical to the sporulation process.</text>
</comment>
<dbReference type="Gene3D" id="1.10.10.10">
    <property type="entry name" value="Winged helix-like DNA-binding domain superfamily/Winged helix DNA-binding domain"/>
    <property type="match status" value="1"/>
</dbReference>
<evidence type="ECO:0000256" key="7">
    <source>
        <dbReference type="ARBA" id="ARBA00024867"/>
    </source>
</evidence>
<evidence type="ECO:0000256" key="5">
    <source>
        <dbReference type="ARBA" id="ARBA00023125"/>
    </source>
</evidence>
<evidence type="ECO:0000256" key="3">
    <source>
        <dbReference type="ARBA" id="ARBA00023012"/>
    </source>
</evidence>
<dbReference type="GO" id="GO:0000976">
    <property type="term" value="F:transcription cis-regulatory region binding"/>
    <property type="evidence" value="ECO:0007669"/>
    <property type="project" value="TreeGrafter"/>
</dbReference>
<proteinExistence type="predicted"/>